<feature type="transmembrane region" description="Helical" evidence="1">
    <location>
        <begin position="315"/>
        <end position="333"/>
    </location>
</feature>
<accession>A0A839SDN5</accession>
<dbReference type="Proteomes" id="UP000539265">
    <property type="component" value="Unassembled WGS sequence"/>
</dbReference>
<protein>
    <submittedName>
        <fullName evidence="2">Membrane protein YgcG</fullName>
    </submittedName>
</protein>
<evidence type="ECO:0000313" key="2">
    <source>
        <dbReference type="EMBL" id="MBB3054769.1"/>
    </source>
</evidence>
<feature type="transmembrane region" description="Helical" evidence="1">
    <location>
        <begin position="260"/>
        <end position="279"/>
    </location>
</feature>
<organism evidence="2 3">
    <name type="scientific">Mucilaginibacter gotjawali</name>
    <dbReference type="NCBI Taxonomy" id="1550579"/>
    <lineage>
        <taxon>Bacteria</taxon>
        <taxon>Pseudomonadati</taxon>
        <taxon>Bacteroidota</taxon>
        <taxon>Sphingobacteriia</taxon>
        <taxon>Sphingobacteriales</taxon>
        <taxon>Sphingobacteriaceae</taxon>
        <taxon>Mucilaginibacter</taxon>
    </lineage>
</organism>
<feature type="transmembrane region" description="Helical" evidence="1">
    <location>
        <begin position="286"/>
        <end position="303"/>
    </location>
</feature>
<sequence>MISYNKTWLASLRVKAQLHQELKQGNITKEEFAAFNEKYPVGFYTPNILGRIGLFILTIVIIVFTDALLSQMVGQAAERAGWFCFLSLLSYTALELLVHFKFHYRSGVDDALLVLSGIVFTGTVYYLIYGGSGSGSTDKLAFSEIVFIVSLWLTIRFNDMLAAAFCSGAFFGIILFGWTRTGSMGVATAPFVIMFAAAFVFLRLTYYKNKKALINYQNSLLIAQIVGLVVFYAAGNYYVVQVLGDELKGIDSSTHTAVPFAVFFWAWTMLLPLIYIAIGLMRKDKLFIRLGMVLVAAAVITYKNYYHLLPVDVEFTIAGAALLALVYGITRYLKTPKHGFTKEDIDEDIKADEINVESVIVGSEFSDTPTAPADNGVKFGGGDFGGGGASGGF</sequence>
<feature type="transmembrane region" description="Helical" evidence="1">
    <location>
        <begin position="218"/>
        <end position="240"/>
    </location>
</feature>
<feature type="transmembrane region" description="Helical" evidence="1">
    <location>
        <begin position="184"/>
        <end position="206"/>
    </location>
</feature>
<feature type="transmembrane region" description="Helical" evidence="1">
    <location>
        <begin position="80"/>
        <end position="98"/>
    </location>
</feature>
<name>A0A839SDN5_9SPHI</name>
<keyword evidence="1" id="KW-0812">Transmembrane</keyword>
<dbReference type="OrthoDB" id="660047at2"/>
<proteinExistence type="predicted"/>
<dbReference type="RefSeq" id="WP_096356375.1">
    <property type="nucleotide sequence ID" value="NZ_AP017313.1"/>
</dbReference>
<keyword evidence="1" id="KW-0472">Membrane</keyword>
<reference evidence="2" key="1">
    <citation type="submission" date="2020-08" db="EMBL/GenBank/DDBJ databases">
        <title>Genomic Encyclopedia of Type Strains, Phase III (KMG-III): the genomes of soil and plant-associated and newly described type strains.</title>
        <authorList>
            <person name="Whitman W."/>
        </authorList>
    </citation>
    <scope>NUCLEOTIDE SEQUENCE [LARGE SCALE GENOMIC DNA]</scope>
    <source>
        <strain evidence="2">CECT 8628</strain>
    </source>
</reference>
<gene>
    <name evidence="2" type="ORF">FHS11_001179</name>
</gene>
<feature type="transmembrane region" description="Helical" evidence="1">
    <location>
        <begin position="48"/>
        <end position="68"/>
    </location>
</feature>
<feature type="transmembrane region" description="Helical" evidence="1">
    <location>
        <begin position="160"/>
        <end position="178"/>
    </location>
</feature>
<keyword evidence="1" id="KW-1133">Transmembrane helix</keyword>
<evidence type="ECO:0000256" key="1">
    <source>
        <dbReference type="SAM" id="Phobius"/>
    </source>
</evidence>
<dbReference type="AlphaFoldDB" id="A0A839SDN5"/>
<dbReference type="EMBL" id="JACHWX010000002">
    <property type="protein sequence ID" value="MBB3054769.1"/>
    <property type="molecule type" value="Genomic_DNA"/>
</dbReference>
<evidence type="ECO:0000313" key="3">
    <source>
        <dbReference type="Proteomes" id="UP000539265"/>
    </source>
</evidence>
<comment type="caution">
    <text evidence="2">The sequence shown here is derived from an EMBL/GenBank/DDBJ whole genome shotgun (WGS) entry which is preliminary data.</text>
</comment>
<feature type="transmembrane region" description="Helical" evidence="1">
    <location>
        <begin position="110"/>
        <end position="128"/>
    </location>
</feature>
<feature type="transmembrane region" description="Helical" evidence="1">
    <location>
        <begin position="140"/>
        <end position="155"/>
    </location>
</feature>
<keyword evidence="3" id="KW-1185">Reference proteome</keyword>